<evidence type="ECO:0008006" key="3">
    <source>
        <dbReference type="Google" id="ProtNLM"/>
    </source>
</evidence>
<evidence type="ECO:0000313" key="1">
    <source>
        <dbReference type="EMBL" id="KAK7462751.1"/>
    </source>
</evidence>
<evidence type="ECO:0000313" key="2">
    <source>
        <dbReference type="Proteomes" id="UP001498398"/>
    </source>
</evidence>
<organism evidence="1 2">
    <name type="scientific">Marasmiellus scandens</name>
    <dbReference type="NCBI Taxonomy" id="2682957"/>
    <lineage>
        <taxon>Eukaryota</taxon>
        <taxon>Fungi</taxon>
        <taxon>Dikarya</taxon>
        <taxon>Basidiomycota</taxon>
        <taxon>Agaricomycotina</taxon>
        <taxon>Agaricomycetes</taxon>
        <taxon>Agaricomycetidae</taxon>
        <taxon>Agaricales</taxon>
        <taxon>Marasmiineae</taxon>
        <taxon>Omphalotaceae</taxon>
        <taxon>Marasmiellus</taxon>
    </lineage>
</organism>
<sequence>MLTRIAHIRYRTTRPIDLWIYIDQLYAVVLLHVLLFRIQDLPVELGRDILEIAARAHHRNALNLALVSKQIYEWIRPVIYEMVTLGSSDASLFIRTMDMSKFPANFFARHVKILCLTVSTRPADAIRILRTCTGVMSLACWVDFRGSFPQVPFPDVLAQLPLRRLSIEIEQFKQLPVPHCYWRASLTHLNLIFWTRHESIEIPGLELFQSLTHLSISLQGPEVDESSLLRLLTTGRFLKILCIVVDEHEYEHVGDTAAMDPRIVYMPRASDGNVPDWEAPYRGRPDTWIYAEGIVAEQISNYRSHSTFLFLFLHTTSVANLHHIGTG</sequence>
<dbReference type="EMBL" id="JBANRG010000010">
    <property type="protein sequence ID" value="KAK7462751.1"/>
    <property type="molecule type" value="Genomic_DNA"/>
</dbReference>
<proteinExistence type="predicted"/>
<accession>A0ABR1JQ17</accession>
<dbReference type="Proteomes" id="UP001498398">
    <property type="component" value="Unassembled WGS sequence"/>
</dbReference>
<comment type="caution">
    <text evidence="1">The sequence shown here is derived from an EMBL/GenBank/DDBJ whole genome shotgun (WGS) entry which is preliminary data.</text>
</comment>
<gene>
    <name evidence="1" type="ORF">VKT23_007336</name>
</gene>
<reference evidence="1 2" key="1">
    <citation type="submission" date="2024-01" db="EMBL/GenBank/DDBJ databases">
        <title>A draft genome for the cacao thread blight pathogen Marasmiellus scandens.</title>
        <authorList>
            <person name="Baruah I.K."/>
            <person name="Leung J."/>
            <person name="Bukari Y."/>
            <person name="Amoako-Attah I."/>
            <person name="Meinhardt L.W."/>
            <person name="Bailey B.A."/>
            <person name="Cohen S.P."/>
        </authorList>
    </citation>
    <scope>NUCLEOTIDE SEQUENCE [LARGE SCALE GENOMIC DNA]</scope>
    <source>
        <strain evidence="1 2">GH-19</strain>
    </source>
</reference>
<keyword evidence="2" id="KW-1185">Reference proteome</keyword>
<name>A0ABR1JQ17_9AGAR</name>
<protein>
    <recommendedName>
        <fullName evidence="3">F-box domain-containing protein</fullName>
    </recommendedName>
</protein>